<comment type="caution">
    <text evidence="1">The sequence shown here is derived from an EMBL/GenBank/DDBJ whole genome shotgun (WGS) entry which is preliminary data.</text>
</comment>
<evidence type="ECO:0000313" key="2">
    <source>
        <dbReference type="Proteomes" id="UP000822688"/>
    </source>
</evidence>
<proteinExistence type="predicted"/>
<evidence type="ECO:0000313" key="1">
    <source>
        <dbReference type="EMBL" id="KAG0589463.1"/>
    </source>
</evidence>
<accession>A0A8T0J3X5</accession>
<keyword evidence="2" id="KW-1185">Reference proteome</keyword>
<dbReference type="AlphaFoldDB" id="A0A8T0J3X5"/>
<name>A0A8T0J3X5_CERPU</name>
<gene>
    <name evidence="1" type="ORF">KC19_1G022100</name>
</gene>
<dbReference type="Proteomes" id="UP000822688">
    <property type="component" value="Chromosome 1"/>
</dbReference>
<sequence length="58" mass="6377">MLSWMRERVGKSKDFKQLGCTAKGVDKFLTQTGITVGGRKTQTEETSTRAKLCLNLGA</sequence>
<protein>
    <submittedName>
        <fullName evidence="1">Uncharacterized protein</fullName>
    </submittedName>
</protein>
<organism evidence="1 2">
    <name type="scientific">Ceratodon purpureus</name>
    <name type="common">Fire moss</name>
    <name type="synonym">Dicranum purpureum</name>
    <dbReference type="NCBI Taxonomy" id="3225"/>
    <lineage>
        <taxon>Eukaryota</taxon>
        <taxon>Viridiplantae</taxon>
        <taxon>Streptophyta</taxon>
        <taxon>Embryophyta</taxon>
        <taxon>Bryophyta</taxon>
        <taxon>Bryophytina</taxon>
        <taxon>Bryopsida</taxon>
        <taxon>Dicranidae</taxon>
        <taxon>Pseudoditrichales</taxon>
        <taxon>Ditrichaceae</taxon>
        <taxon>Ceratodon</taxon>
    </lineage>
</organism>
<reference evidence="1" key="1">
    <citation type="submission" date="2020-06" db="EMBL/GenBank/DDBJ databases">
        <title>WGS assembly of Ceratodon purpureus strain R40.</title>
        <authorList>
            <person name="Carey S.B."/>
            <person name="Jenkins J."/>
            <person name="Shu S."/>
            <person name="Lovell J.T."/>
            <person name="Sreedasyam A."/>
            <person name="Maumus F."/>
            <person name="Tiley G.P."/>
            <person name="Fernandez-Pozo N."/>
            <person name="Barry K."/>
            <person name="Chen C."/>
            <person name="Wang M."/>
            <person name="Lipzen A."/>
            <person name="Daum C."/>
            <person name="Saski C.A."/>
            <person name="Payton A.C."/>
            <person name="Mcbreen J.C."/>
            <person name="Conrad R.E."/>
            <person name="Kollar L.M."/>
            <person name="Olsson S."/>
            <person name="Huttunen S."/>
            <person name="Landis J.B."/>
            <person name="Wickett N.J."/>
            <person name="Johnson M.G."/>
            <person name="Rensing S.A."/>
            <person name="Grimwood J."/>
            <person name="Schmutz J."/>
            <person name="Mcdaniel S.F."/>
        </authorList>
    </citation>
    <scope>NUCLEOTIDE SEQUENCE</scope>
    <source>
        <strain evidence="1">R40</strain>
    </source>
</reference>
<dbReference type="EMBL" id="CM026421">
    <property type="protein sequence ID" value="KAG0589463.1"/>
    <property type="molecule type" value="Genomic_DNA"/>
</dbReference>